<dbReference type="SUPFAM" id="SSF54786">
    <property type="entry name" value="YcfA/nrd intein domain"/>
    <property type="match status" value="1"/>
</dbReference>
<feature type="compositionally biased region" description="Basic residues" evidence="1">
    <location>
        <begin position="117"/>
        <end position="126"/>
    </location>
</feature>
<evidence type="ECO:0000256" key="1">
    <source>
        <dbReference type="SAM" id="MobiDB-lite"/>
    </source>
</evidence>
<dbReference type="RefSeq" id="WP_207182280.1">
    <property type="nucleotide sequence ID" value="NZ_AP024145.1"/>
</dbReference>
<protein>
    <submittedName>
        <fullName evidence="2">Uncharacterized protein</fullName>
    </submittedName>
</protein>
<dbReference type="EMBL" id="AP024145">
    <property type="protein sequence ID" value="BCM83215.1"/>
    <property type="molecule type" value="Genomic_DNA"/>
</dbReference>
<dbReference type="KEGG" id="mind:mvi_16760"/>
<dbReference type="InterPro" id="IPR038570">
    <property type="entry name" value="HicA_sf"/>
</dbReference>
<dbReference type="Gene3D" id="3.30.920.30">
    <property type="entry name" value="Hypothetical protein"/>
    <property type="match status" value="1"/>
</dbReference>
<feature type="region of interest" description="Disordered" evidence="1">
    <location>
        <begin position="81"/>
        <end position="126"/>
    </location>
</feature>
<accession>A0A8H8WRT8</accession>
<gene>
    <name evidence="2" type="ORF">mvi_16760</name>
</gene>
<name>A0A8H8WRT8_9HYPH</name>
<evidence type="ECO:0000313" key="3">
    <source>
        <dbReference type="Proteomes" id="UP000663508"/>
    </source>
</evidence>
<sequence>MTDVRTQTVIDALTGLGFERRMANDSHALYDHPAGASVSLPHSRPHVSGALLKAIERQVAGFGIAPAHVFGEKIHAPHRVAPVAGDGSADTAGSETAPARPAFDRETGGHKAASPPKLRRRRAAAQ</sequence>
<dbReference type="Proteomes" id="UP000663508">
    <property type="component" value="Chromosome"/>
</dbReference>
<proteinExistence type="predicted"/>
<evidence type="ECO:0000313" key="2">
    <source>
        <dbReference type="EMBL" id="BCM83215.1"/>
    </source>
</evidence>
<reference evidence="2" key="1">
    <citation type="submission" date="2020-11" db="EMBL/GenBank/DDBJ databases">
        <title>Complete genome sequence of a novel pathogenic Methylobacterium strain isolated from rice in Vietnam.</title>
        <authorList>
            <person name="Lai K."/>
            <person name="Okazaki S."/>
            <person name="Higashi K."/>
            <person name="Mori H."/>
            <person name="Toyoda A."/>
            <person name="Kurokawa K."/>
        </authorList>
    </citation>
    <scope>NUCLEOTIDE SEQUENCE</scope>
    <source>
        <strain evidence="2">VL1</strain>
    </source>
</reference>
<dbReference type="AlphaFoldDB" id="A0A8H8WRT8"/>
<organism evidence="2 3">
    <name type="scientific">Methylobacterium indicum</name>
    <dbReference type="NCBI Taxonomy" id="1775910"/>
    <lineage>
        <taxon>Bacteria</taxon>
        <taxon>Pseudomonadati</taxon>
        <taxon>Pseudomonadota</taxon>
        <taxon>Alphaproteobacteria</taxon>
        <taxon>Hyphomicrobiales</taxon>
        <taxon>Methylobacteriaceae</taxon>
        <taxon>Methylobacterium</taxon>
    </lineage>
</organism>